<name>A0AC35F7I1_9BILA</name>
<evidence type="ECO:0000313" key="1">
    <source>
        <dbReference type="Proteomes" id="UP000887580"/>
    </source>
</evidence>
<reference evidence="2" key="1">
    <citation type="submission" date="2022-11" db="UniProtKB">
        <authorList>
            <consortium name="WormBaseParasite"/>
        </authorList>
    </citation>
    <scope>IDENTIFICATION</scope>
</reference>
<accession>A0AC35F7I1</accession>
<organism evidence="1 2">
    <name type="scientific">Panagrolaimus sp. PS1159</name>
    <dbReference type="NCBI Taxonomy" id="55785"/>
    <lineage>
        <taxon>Eukaryota</taxon>
        <taxon>Metazoa</taxon>
        <taxon>Ecdysozoa</taxon>
        <taxon>Nematoda</taxon>
        <taxon>Chromadorea</taxon>
        <taxon>Rhabditida</taxon>
        <taxon>Tylenchina</taxon>
        <taxon>Panagrolaimomorpha</taxon>
        <taxon>Panagrolaimoidea</taxon>
        <taxon>Panagrolaimidae</taxon>
        <taxon>Panagrolaimus</taxon>
    </lineage>
</organism>
<evidence type="ECO:0000313" key="2">
    <source>
        <dbReference type="WBParaSite" id="PS1159_v2.g14774.t1"/>
    </source>
</evidence>
<dbReference type="Proteomes" id="UP000887580">
    <property type="component" value="Unplaced"/>
</dbReference>
<sequence length="82" mass="9435">MTSVKIIFDSPNPTFSPSSEVYGYVLVETLKPIKADQIILKATGKAITSFFRSKPNLIKNFTKPLINYKAEEMYLNEKYILW</sequence>
<dbReference type="WBParaSite" id="PS1159_v2.g14774.t1">
    <property type="protein sequence ID" value="PS1159_v2.g14774.t1"/>
    <property type="gene ID" value="PS1159_v2.g14774"/>
</dbReference>
<protein>
    <submittedName>
        <fullName evidence="2">Arrestin-like N-terminal domain-containing protein</fullName>
    </submittedName>
</protein>
<proteinExistence type="predicted"/>